<dbReference type="Proteomes" id="UP000216885">
    <property type="component" value="Unassembled WGS sequence"/>
</dbReference>
<dbReference type="PANTHER" id="PTHR43884:SF12">
    <property type="entry name" value="ISOVALERYL-COA DEHYDROGENASE, MITOCHONDRIAL-RELATED"/>
    <property type="match status" value="1"/>
</dbReference>
<dbReference type="EMBL" id="NEVQ01000003">
    <property type="protein sequence ID" value="OZI64583.1"/>
    <property type="molecule type" value="Genomic_DNA"/>
</dbReference>
<dbReference type="Pfam" id="PF08028">
    <property type="entry name" value="Acyl-CoA_dh_2"/>
    <property type="match status" value="1"/>
</dbReference>
<proteinExistence type="predicted"/>
<evidence type="ECO:0000259" key="2">
    <source>
        <dbReference type="Pfam" id="PF02771"/>
    </source>
</evidence>
<sequence length="412" mass="44813">MPHEFATETSGYAWSAVTHMLGFEPLFESIANEAAQRDVERRLPRDRVAELKAAGLGRLRLSREQGGAGLALPDLFRLARDLAYADSNIAHAFRNHFYAVEEALRAPSEPLYARLLREAAEGRTFGLGFGNAPPKRAGEAPSGVTGRLEWRAAQGFYVGSGIKPYSTGNLYADWLIGPARENREDKLVHYLASTSAPGVDLNDDWPGFGQKLTGSGNTRFAEVQIQAGDIYPVPARAEYNGTWRYTFHQVYLTNAIAGIARRIACDGVQLIHGRQRNFYHGQADMPRDEAVLQAQLGRIAAHAGALDAVIERAILALAAAFDAYGSAQADALALAATLKATEAKIVADDIAPQLAGWLIDLGSGSVVTIEGALDRHWRNIKVISSHNPRLYKERFLGDHLLNGVLPPTGAFF</sequence>
<accession>A0A261UUK3</accession>
<dbReference type="RefSeq" id="WP_254924422.1">
    <property type="nucleotide sequence ID" value="NZ_NEVO01000018.1"/>
</dbReference>
<dbReference type="Gene3D" id="2.40.110.10">
    <property type="entry name" value="Butyryl-CoA Dehydrogenase, subunit A, domain 2"/>
    <property type="match status" value="1"/>
</dbReference>
<dbReference type="PANTHER" id="PTHR43884">
    <property type="entry name" value="ACYL-COA DEHYDROGENASE"/>
    <property type="match status" value="1"/>
</dbReference>
<dbReference type="SUPFAM" id="SSF47203">
    <property type="entry name" value="Acyl-CoA dehydrogenase C-terminal domain-like"/>
    <property type="match status" value="1"/>
</dbReference>
<dbReference type="InterPro" id="IPR009100">
    <property type="entry name" value="AcylCoA_DH/oxidase_NM_dom_sf"/>
</dbReference>
<evidence type="ECO:0000256" key="1">
    <source>
        <dbReference type="ARBA" id="ARBA00023002"/>
    </source>
</evidence>
<dbReference type="SUPFAM" id="SSF56645">
    <property type="entry name" value="Acyl-CoA dehydrogenase NM domain-like"/>
    <property type="match status" value="1"/>
</dbReference>
<evidence type="ECO:0000313" key="5">
    <source>
        <dbReference type="Proteomes" id="UP000216885"/>
    </source>
</evidence>
<dbReference type="GO" id="GO:0006552">
    <property type="term" value="P:L-leucine catabolic process"/>
    <property type="evidence" value="ECO:0007669"/>
    <property type="project" value="TreeGrafter"/>
</dbReference>
<dbReference type="InterPro" id="IPR036250">
    <property type="entry name" value="AcylCo_DH-like_C"/>
</dbReference>
<name>A0A261UUK3_9BORD</name>
<dbReference type="GO" id="GO:0050660">
    <property type="term" value="F:flavin adenine dinucleotide binding"/>
    <property type="evidence" value="ECO:0007669"/>
    <property type="project" value="InterPro"/>
</dbReference>
<dbReference type="Gene3D" id="1.10.540.10">
    <property type="entry name" value="Acyl-CoA dehydrogenase/oxidase, N-terminal domain"/>
    <property type="match status" value="1"/>
</dbReference>
<dbReference type="InterPro" id="IPR013786">
    <property type="entry name" value="AcylCoA_DH/ox_N"/>
</dbReference>
<dbReference type="InterPro" id="IPR013107">
    <property type="entry name" value="Acyl-CoA_DH_C"/>
</dbReference>
<protein>
    <submittedName>
        <fullName evidence="4">Acyl-CoA dehydrogenase</fullName>
    </submittedName>
</protein>
<gene>
    <name evidence="4" type="ORF">CAL20_02700</name>
</gene>
<dbReference type="PIRSF" id="PIRSF016578">
    <property type="entry name" value="HsaA"/>
    <property type="match status" value="1"/>
</dbReference>
<reference evidence="4 5" key="1">
    <citation type="submission" date="2017-05" db="EMBL/GenBank/DDBJ databases">
        <title>Complete and WGS of Bordetella genogroups.</title>
        <authorList>
            <person name="Spilker T."/>
            <person name="LiPuma J."/>
        </authorList>
    </citation>
    <scope>NUCLEOTIDE SEQUENCE [LARGE SCALE GENOMIC DNA]</scope>
    <source>
        <strain evidence="4 5">AU9919</strain>
    </source>
</reference>
<keyword evidence="5" id="KW-1185">Reference proteome</keyword>
<feature type="domain" description="Acyl-CoA dehydrogenase C-terminal" evidence="3">
    <location>
        <begin position="255"/>
        <end position="386"/>
    </location>
</feature>
<evidence type="ECO:0000259" key="3">
    <source>
        <dbReference type="Pfam" id="PF08028"/>
    </source>
</evidence>
<evidence type="ECO:0000313" key="4">
    <source>
        <dbReference type="EMBL" id="OZI64583.1"/>
    </source>
</evidence>
<keyword evidence="1" id="KW-0560">Oxidoreductase</keyword>
<comment type="caution">
    <text evidence="4">The sequence shown here is derived from an EMBL/GenBank/DDBJ whole genome shotgun (WGS) entry which is preliminary data.</text>
</comment>
<dbReference type="AlphaFoldDB" id="A0A261UUK3"/>
<organism evidence="4 5">
    <name type="scientific">Bordetella genomosp. 4</name>
    <dbReference type="NCBI Taxonomy" id="463044"/>
    <lineage>
        <taxon>Bacteria</taxon>
        <taxon>Pseudomonadati</taxon>
        <taxon>Pseudomonadota</taxon>
        <taxon>Betaproteobacteria</taxon>
        <taxon>Burkholderiales</taxon>
        <taxon>Alcaligenaceae</taxon>
        <taxon>Bordetella</taxon>
    </lineage>
</organism>
<dbReference type="InterPro" id="IPR037069">
    <property type="entry name" value="AcylCoA_DH/ox_N_sf"/>
</dbReference>
<dbReference type="Pfam" id="PF02771">
    <property type="entry name" value="Acyl-CoA_dh_N"/>
    <property type="match status" value="1"/>
</dbReference>
<feature type="domain" description="Acyl-CoA dehydrogenase/oxidase N-terminal" evidence="2">
    <location>
        <begin position="28"/>
        <end position="122"/>
    </location>
</feature>
<dbReference type="InterPro" id="IPR046373">
    <property type="entry name" value="Acyl-CoA_Oxase/DH_mid-dom_sf"/>
</dbReference>
<dbReference type="GO" id="GO:0008470">
    <property type="term" value="F:3-methylbutanoyl-CoA dehydrogenase activity"/>
    <property type="evidence" value="ECO:0007669"/>
    <property type="project" value="TreeGrafter"/>
</dbReference>
<dbReference type="Gene3D" id="1.20.140.10">
    <property type="entry name" value="Butyryl-CoA Dehydrogenase, subunit A, domain 3"/>
    <property type="match status" value="1"/>
</dbReference>